<dbReference type="GO" id="GO:0030515">
    <property type="term" value="F:snoRNA binding"/>
    <property type="evidence" value="ECO:0007669"/>
    <property type="project" value="InterPro"/>
</dbReference>
<comment type="caution">
    <text evidence="2">The sequence shown here is derived from an EMBL/GenBank/DDBJ whole genome shotgun (WGS) entry which is preliminary data.</text>
</comment>
<organism evidence="2 3">
    <name type="scientific">Rotaria magnacalcarata</name>
    <dbReference type="NCBI Taxonomy" id="392030"/>
    <lineage>
        <taxon>Eukaryota</taxon>
        <taxon>Metazoa</taxon>
        <taxon>Spiralia</taxon>
        <taxon>Gnathifera</taxon>
        <taxon>Rotifera</taxon>
        <taxon>Eurotatoria</taxon>
        <taxon>Bdelloidea</taxon>
        <taxon>Philodinida</taxon>
        <taxon>Philodinidae</taxon>
        <taxon>Rotaria</taxon>
    </lineage>
</organism>
<evidence type="ECO:0000313" key="1">
    <source>
        <dbReference type="EMBL" id="CAF4687476.1"/>
    </source>
</evidence>
<feature type="non-terminal residue" evidence="2">
    <location>
        <position position="59"/>
    </location>
</feature>
<feature type="non-terminal residue" evidence="2">
    <location>
        <position position="1"/>
    </location>
</feature>
<dbReference type="EMBL" id="CAJOBH010134633">
    <property type="protein sequence ID" value="CAF4775552.1"/>
    <property type="molecule type" value="Genomic_DNA"/>
</dbReference>
<dbReference type="AlphaFoldDB" id="A0A8S3B5Z3"/>
<name>A0A8S3B5Z3_9BILA</name>
<dbReference type="InterPro" id="IPR045056">
    <property type="entry name" value="Nop56/Nop58"/>
</dbReference>
<dbReference type="PANTHER" id="PTHR10894:SF0">
    <property type="entry name" value="NUCLEOLAR PROTEIN 56"/>
    <property type="match status" value="1"/>
</dbReference>
<sequence length="59" mass="6512">RIASTINELFSISCQHTGVVPELLRGLRLHFPNLVKGLTDQNQNKAQLGLGHAYSRAKV</sequence>
<proteinExistence type="predicted"/>
<dbReference type="Proteomes" id="UP000681967">
    <property type="component" value="Unassembled WGS sequence"/>
</dbReference>
<dbReference type="PANTHER" id="PTHR10894">
    <property type="entry name" value="NUCLEOLAR PROTEIN 5 NUCLEOLAR PROTEIN NOP5 NOP58"/>
    <property type="match status" value="1"/>
</dbReference>
<gene>
    <name evidence="1" type="ORF">BYL167_LOCUS43581</name>
    <name evidence="2" type="ORF">BYL167_LOCUS47090</name>
</gene>
<evidence type="ECO:0000313" key="3">
    <source>
        <dbReference type="Proteomes" id="UP000681967"/>
    </source>
</evidence>
<protein>
    <submittedName>
        <fullName evidence="2">Uncharacterized protein</fullName>
    </submittedName>
</protein>
<accession>A0A8S3B5Z3</accession>
<dbReference type="GO" id="GO:0032040">
    <property type="term" value="C:small-subunit processome"/>
    <property type="evidence" value="ECO:0007669"/>
    <property type="project" value="InterPro"/>
</dbReference>
<dbReference type="GO" id="GO:0031428">
    <property type="term" value="C:box C/D methylation guide snoRNP complex"/>
    <property type="evidence" value="ECO:0007669"/>
    <property type="project" value="InterPro"/>
</dbReference>
<reference evidence="2" key="1">
    <citation type="submission" date="2021-02" db="EMBL/GenBank/DDBJ databases">
        <authorList>
            <person name="Nowell W R."/>
        </authorList>
    </citation>
    <scope>NUCLEOTIDE SEQUENCE</scope>
</reference>
<evidence type="ECO:0000313" key="2">
    <source>
        <dbReference type="EMBL" id="CAF4775552.1"/>
    </source>
</evidence>
<dbReference type="EMBL" id="CAJOBH010116290">
    <property type="protein sequence ID" value="CAF4687476.1"/>
    <property type="molecule type" value="Genomic_DNA"/>
</dbReference>